<sequence>MRSHRPRHAGPLNPLESRLVGNGGASLRDRLRPPALRDALLDMNHEVVHVVLTCKRGVWRSAGVGVALVLHRRREPPPPPQESHLADDGGGSSTVVSSDMYAS</sequence>
<name>A0A0P0XQ18_ORYSJ</name>
<dbReference type="EMBL" id="AP014965">
    <property type="protein sequence ID" value="BAT09281.1"/>
    <property type="molecule type" value="Genomic_DNA"/>
</dbReference>
<feature type="compositionally biased region" description="Low complexity" evidence="1">
    <location>
        <begin position="93"/>
        <end position="103"/>
    </location>
</feature>
<accession>A0A0P0XQ18</accession>
<gene>
    <name evidence="2" type="ordered locus">Os09g0549100</name>
    <name evidence="2" type="ORF">OSNPB_090549100</name>
</gene>
<reference evidence="3" key="1">
    <citation type="journal article" date="2005" name="Nature">
        <title>The map-based sequence of the rice genome.</title>
        <authorList>
            <consortium name="International rice genome sequencing project (IRGSP)"/>
            <person name="Matsumoto T."/>
            <person name="Wu J."/>
            <person name="Kanamori H."/>
            <person name="Katayose Y."/>
            <person name="Fujisawa M."/>
            <person name="Namiki N."/>
            <person name="Mizuno H."/>
            <person name="Yamamoto K."/>
            <person name="Antonio B.A."/>
            <person name="Baba T."/>
            <person name="Sakata K."/>
            <person name="Nagamura Y."/>
            <person name="Aoki H."/>
            <person name="Arikawa K."/>
            <person name="Arita K."/>
            <person name="Bito T."/>
            <person name="Chiden Y."/>
            <person name="Fujitsuka N."/>
            <person name="Fukunaka R."/>
            <person name="Hamada M."/>
            <person name="Harada C."/>
            <person name="Hayashi A."/>
            <person name="Hijishita S."/>
            <person name="Honda M."/>
            <person name="Hosokawa S."/>
            <person name="Ichikawa Y."/>
            <person name="Idonuma A."/>
            <person name="Iijima M."/>
            <person name="Ikeda M."/>
            <person name="Ikeno M."/>
            <person name="Ito K."/>
            <person name="Ito S."/>
            <person name="Ito T."/>
            <person name="Ito Y."/>
            <person name="Ito Y."/>
            <person name="Iwabuchi A."/>
            <person name="Kamiya K."/>
            <person name="Karasawa W."/>
            <person name="Kurita K."/>
            <person name="Katagiri S."/>
            <person name="Kikuta A."/>
            <person name="Kobayashi H."/>
            <person name="Kobayashi N."/>
            <person name="Machita K."/>
            <person name="Maehara T."/>
            <person name="Masukawa M."/>
            <person name="Mizubayashi T."/>
            <person name="Mukai Y."/>
            <person name="Nagasaki H."/>
            <person name="Nagata Y."/>
            <person name="Naito S."/>
            <person name="Nakashima M."/>
            <person name="Nakama Y."/>
            <person name="Nakamichi Y."/>
            <person name="Nakamura M."/>
            <person name="Meguro A."/>
            <person name="Negishi M."/>
            <person name="Ohta I."/>
            <person name="Ohta T."/>
            <person name="Okamoto M."/>
            <person name="Ono N."/>
            <person name="Saji S."/>
            <person name="Sakaguchi M."/>
            <person name="Sakai K."/>
            <person name="Shibata M."/>
            <person name="Shimokawa T."/>
            <person name="Song J."/>
            <person name="Takazaki Y."/>
            <person name="Terasawa K."/>
            <person name="Tsugane M."/>
            <person name="Tsuji K."/>
            <person name="Ueda S."/>
            <person name="Waki K."/>
            <person name="Yamagata H."/>
            <person name="Yamamoto M."/>
            <person name="Yamamoto S."/>
            <person name="Yamane H."/>
            <person name="Yoshiki S."/>
            <person name="Yoshihara R."/>
            <person name="Yukawa K."/>
            <person name="Zhong H."/>
            <person name="Yano M."/>
            <person name="Yuan Q."/>
            <person name="Ouyang S."/>
            <person name="Liu J."/>
            <person name="Jones K.M."/>
            <person name="Gansberger K."/>
            <person name="Moffat K."/>
            <person name="Hill J."/>
            <person name="Bera J."/>
            <person name="Fadrosh D."/>
            <person name="Jin S."/>
            <person name="Johri S."/>
            <person name="Kim M."/>
            <person name="Overton L."/>
            <person name="Reardon M."/>
            <person name="Tsitrin T."/>
            <person name="Vuong H."/>
            <person name="Weaver B."/>
            <person name="Ciecko A."/>
            <person name="Tallon L."/>
            <person name="Jackson J."/>
            <person name="Pai G."/>
            <person name="Aken S.V."/>
            <person name="Utterback T."/>
            <person name="Reidmuller S."/>
            <person name="Feldblyum T."/>
            <person name="Hsiao J."/>
            <person name="Zismann V."/>
            <person name="Iobst S."/>
            <person name="de Vazeille A.R."/>
            <person name="Buell C.R."/>
            <person name="Ying K."/>
            <person name="Li Y."/>
            <person name="Lu T."/>
            <person name="Huang Y."/>
            <person name="Zhao Q."/>
            <person name="Feng Q."/>
            <person name="Zhang L."/>
            <person name="Zhu J."/>
            <person name="Weng Q."/>
            <person name="Mu J."/>
            <person name="Lu Y."/>
            <person name="Fan D."/>
            <person name="Liu Y."/>
            <person name="Guan J."/>
            <person name="Zhang Y."/>
            <person name="Yu S."/>
            <person name="Liu X."/>
            <person name="Zhang Y."/>
            <person name="Hong G."/>
            <person name="Han B."/>
            <person name="Choisne N."/>
            <person name="Demange N."/>
            <person name="Orjeda G."/>
            <person name="Samain S."/>
            <person name="Cattolico L."/>
            <person name="Pelletier E."/>
            <person name="Couloux A."/>
            <person name="Segurens B."/>
            <person name="Wincker P."/>
            <person name="D'Hont A."/>
            <person name="Scarpelli C."/>
            <person name="Weissenbach J."/>
            <person name="Salanoubat M."/>
            <person name="Quetier F."/>
            <person name="Yu Y."/>
            <person name="Kim H.R."/>
            <person name="Rambo T."/>
            <person name="Currie J."/>
            <person name="Collura K."/>
            <person name="Luo M."/>
            <person name="Yang T."/>
            <person name="Ammiraju J.S.S."/>
            <person name="Engler F."/>
            <person name="Soderlund C."/>
            <person name="Wing R.A."/>
            <person name="Palmer L.E."/>
            <person name="de la Bastide M."/>
            <person name="Spiegel L."/>
            <person name="Nascimento L."/>
            <person name="Zutavern T."/>
            <person name="O'Shaughnessy A."/>
            <person name="Dike S."/>
            <person name="Dedhia N."/>
            <person name="Preston R."/>
            <person name="Balija V."/>
            <person name="McCombie W.R."/>
            <person name="Chow T."/>
            <person name="Chen H."/>
            <person name="Chung M."/>
            <person name="Chen C."/>
            <person name="Shaw J."/>
            <person name="Wu H."/>
            <person name="Hsiao K."/>
            <person name="Chao Y."/>
            <person name="Chu M."/>
            <person name="Cheng C."/>
            <person name="Hour A."/>
            <person name="Lee P."/>
            <person name="Lin S."/>
            <person name="Lin Y."/>
            <person name="Liou J."/>
            <person name="Liu S."/>
            <person name="Hsing Y."/>
            <person name="Raghuvanshi S."/>
            <person name="Mohanty A."/>
            <person name="Bharti A.K."/>
            <person name="Gaur A."/>
            <person name="Gupta V."/>
            <person name="Kumar D."/>
            <person name="Ravi V."/>
            <person name="Vij S."/>
            <person name="Kapur A."/>
            <person name="Khurana P."/>
            <person name="Khurana P."/>
            <person name="Khurana J.P."/>
            <person name="Tyagi A.K."/>
            <person name="Gaikwad K."/>
            <person name="Singh A."/>
            <person name="Dalal V."/>
            <person name="Srivastava S."/>
            <person name="Dixit A."/>
            <person name="Pal A.K."/>
            <person name="Ghazi I.A."/>
            <person name="Yadav M."/>
            <person name="Pandit A."/>
            <person name="Bhargava A."/>
            <person name="Sureshbabu K."/>
            <person name="Batra K."/>
            <person name="Sharma T.R."/>
            <person name="Mohapatra T."/>
            <person name="Singh N.K."/>
            <person name="Messing J."/>
            <person name="Nelson A.B."/>
            <person name="Fuks G."/>
            <person name="Kavchok S."/>
            <person name="Keizer G."/>
            <person name="Linton E."/>
            <person name="Llaca V."/>
            <person name="Song R."/>
            <person name="Tanyolac B."/>
            <person name="Young S."/>
            <person name="Ho-Il K."/>
            <person name="Hahn J.H."/>
            <person name="Sangsakoo G."/>
            <person name="Vanavichit A."/>
            <person name="de Mattos Luiz.A.T."/>
            <person name="Zimmer P.D."/>
            <person name="Malone G."/>
            <person name="Dellagostin O."/>
            <person name="de Oliveira A.C."/>
            <person name="Bevan M."/>
            <person name="Bancroft I."/>
            <person name="Minx P."/>
            <person name="Cordum H."/>
            <person name="Wilson R."/>
            <person name="Cheng Z."/>
            <person name="Jin W."/>
            <person name="Jiang J."/>
            <person name="Leong S.A."/>
            <person name="Iwama H."/>
            <person name="Gojobori T."/>
            <person name="Itoh T."/>
            <person name="Niimura Y."/>
            <person name="Fujii Y."/>
            <person name="Habara T."/>
            <person name="Sakai H."/>
            <person name="Sato Y."/>
            <person name="Wilson G."/>
            <person name="Kumar K."/>
            <person name="McCouch S."/>
            <person name="Juretic N."/>
            <person name="Hoen D."/>
            <person name="Wright S."/>
            <person name="Bruskiewich R."/>
            <person name="Bureau T."/>
            <person name="Miyao A."/>
            <person name="Hirochika H."/>
            <person name="Nishikawa T."/>
            <person name="Kadowaki K."/>
            <person name="Sugiura M."/>
            <person name="Burr B."/>
            <person name="Sasaki T."/>
        </authorList>
    </citation>
    <scope>NUCLEOTIDE SEQUENCE [LARGE SCALE GENOMIC DNA]</scope>
    <source>
        <strain evidence="3">cv. Nipponbare</strain>
    </source>
</reference>
<organism evidence="2 3">
    <name type="scientific">Oryza sativa subsp. japonica</name>
    <name type="common">Rice</name>
    <dbReference type="NCBI Taxonomy" id="39947"/>
    <lineage>
        <taxon>Eukaryota</taxon>
        <taxon>Viridiplantae</taxon>
        <taxon>Streptophyta</taxon>
        <taxon>Embryophyta</taxon>
        <taxon>Tracheophyta</taxon>
        <taxon>Spermatophyta</taxon>
        <taxon>Magnoliopsida</taxon>
        <taxon>Liliopsida</taxon>
        <taxon>Poales</taxon>
        <taxon>Poaceae</taxon>
        <taxon>BOP clade</taxon>
        <taxon>Oryzoideae</taxon>
        <taxon>Oryzeae</taxon>
        <taxon>Oryzinae</taxon>
        <taxon>Oryza</taxon>
        <taxon>Oryza sativa</taxon>
    </lineage>
</organism>
<dbReference type="InParanoid" id="A0A0P0XQ18"/>
<dbReference type="PaxDb" id="39947-A0A0P0XQ18"/>
<protein>
    <submittedName>
        <fullName evidence="2">Os09g0549100 protein</fullName>
    </submittedName>
</protein>
<feature type="region of interest" description="Disordered" evidence="1">
    <location>
        <begin position="73"/>
        <end position="103"/>
    </location>
</feature>
<evidence type="ECO:0000256" key="1">
    <source>
        <dbReference type="SAM" id="MobiDB-lite"/>
    </source>
</evidence>
<reference evidence="2 3" key="2">
    <citation type="journal article" date="2013" name="Plant Cell Physiol.">
        <title>Rice Annotation Project Database (RAP-DB): an integrative and interactive database for rice genomics.</title>
        <authorList>
            <person name="Sakai H."/>
            <person name="Lee S.S."/>
            <person name="Tanaka T."/>
            <person name="Numa H."/>
            <person name="Kim J."/>
            <person name="Kawahara Y."/>
            <person name="Wakimoto H."/>
            <person name="Yang C.C."/>
            <person name="Iwamoto M."/>
            <person name="Abe T."/>
            <person name="Yamada Y."/>
            <person name="Muto A."/>
            <person name="Inokuchi H."/>
            <person name="Ikemura T."/>
            <person name="Matsumoto T."/>
            <person name="Sasaki T."/>
            <person name="Itoh T."/>
        </authorList>
    </citation>
    <scope>NUCLEOTIDE SEQUENCE [LARGE SCALE GENOMIC DNA]</scope>
    <source>
        <strain evidence="3">cv. Nipponbare</strain>
    </source>
</reference>
<keyword evidence="3" id="KW-1185">Reference proteome</keyword>
<dbReference type="AlphaFoldDB" id="A0A0P0XQ18"/>
<evidence type="ECO:0000313" key="2">
    <source>
        <dbReference type="EMBL" id="BAT09281.1"/>
    </source>
</evidence>
<dbReference type="Proteomes" id="UP000059680">
    <property type="component" value="Chromosome 9"/>
</dbReference>
<evidence type="ECO:0000313" key="3">
    <source>
        <dbReference type="Proteomes" id="UP000059680"/>
    </source>
</evidence>
<proteinExistence type="predicted"/>
<feature type="region of interest" description="Disordered" evidence="1">
    <location>
        <begin position="1"/>
        <end position="30"/>
    </location>
</feature>
<reference evidence="2 3" key="3">
    <citation type="journal article" date="2013" name="Rice">
        <title>Improvement of the Oryza sativa Nipponbare reference genome using next generation sequence and optical map data.</title>
        <authorList>
            <person name="Kawahara Y."/>
            <person name="de la Bastide M."/>
            <person name="Hamilton J.P."/>
            <person name="Kanamori H."/>
            <person name="McCombie W.R."/>
            <person name="Ouyang S."/>
            <person name="Schwartz D.C."/>
            <person name="Tanaka T."/>
            <person name="Wu J."/>
            <person name="Zhou S."/>
            <person name="Childs K.L."/>
            <person name="Davidson R.M."/>
            <person name="Lin H."/>
            <person name="Quesada-Ocampo L."/>
            <person name="Vaillancourt B."/>
            <person name="Sakai H."/>
            <person name="Lee S.S."/>
            <person name="Kim J."/>
            <person name="Numa H."/>
            <person name="Itoh T."/>
            <person name="Buell C.R."/>
            <person name="Matsumoto T."/>
        </authorList>
    </citation>
    <scope>NUCLEOTIDE SEQUENCE [LARGE SCALE GENOMIC DNA]</scope>
    <source>
        <strain evidence="3">cv. Nipponbare</strain>
    </source>
</reference>